<feature type="compositionally biased region" description="Polar residues" evidence="1">
    <location>
        <begin position="474"/>
        <end position="488"/>
    </location>
</feature>
<comment type="caution">
    <text evidence="3">The sequence shown here is derived from an EMBL/GenBank/DDBJ whole genome shotgun (WGS) entry which is preliminary data.</text>
</comment>
<keyword evidence="4" id="KW-1185">Reference proteome</keyword>
<gene>
    <name evidence="3" type="ORF">Ocin01_09801</name>
</gene>
<dbReference type="Pfam" id="PF03607">
    <property type="entry name" value="DCX"/>
    <property type="match status" value="1"/>
</dbReference>
<protein>
    <recommendedName>
        <fullName evidence="2">Doublecortin domain-containing protein</fullName>
    </recommendedName>
</protein>
<dbReference type="PROSITE" id="PS50309">
    <property type="entry name" value="DC"/>
    <property type="match status" value="1"/>
</dbReference>
<dbReference type="InterPro" id="IPR036572">
    <property type="entry name" value="Doublecortin_dom_sf"/>
</dbReference>
<dbReference type="AlphaFoldDB" id="A0A1D2MUV4"/>
<dbReference type="EMBL" id="LJIJ01000493">
    <property type="protein sequence ID" value="ODM96879.1"/>
    <property type="molecule type" value="Genomic_DNA"/>
</dbReference>
<feature type="compositionally biased region" description="Basic residues" evidence="1">
    <location>
        <begin position="642"/>
        <end position="659"/>
    </location>
</feature>
<feature type="region of interest" description="Disordered" evidence="1">
    <location>
        <begin position="635"/>
        <end position="666"/>
    </location>
</feature>
<feature type="region of interest" description="Disordered" evidence="1">
    <location>
        <begin position="474"/>
        <end position="494"/>
    </location>
</feature>
<feature type="region of interest" description="Disordered" evidence="1">
    <location>
        <begin position="889"/>
        <end position="908"/>
    </location>
</feature>
<dbReference type="OrthoDB" id="47802at2759"/>
<feature type="domain" description="Doublecortin" evidence="2">
    <location>
        <begin position="17"/>
        <end position="101"/>
    </location>
</feature>
<feature type="region of interest" description="Disordered" evidence="1">
    <location>
        <begin position="310"/>
        <end position="351"/>
    </location>
</feature>
<evidence type="ECO:0000313" key="4">
    <source>
        <dbReference type="Proteomes" id="UP000094527"/>
    </source>
</evidence>
<reference evidence="3 4" key="1">
    <citation type="journal article" date="2016" name="Genome Biol. Evol.">
        <title>Gene Family Evolution Reflects Adaptation to Soil Environmental Stressors in the Genome of the Collembolan Orchesella cincta.</title>
        <authorList>
            <person name="Faddeeva-Vakhrusheva A."/>
            <person name="Derks M.F."/>
            <person name="Anvar S.Y."/>
            <person name="Agamennone V."/>
            <person name="Suring W."/>
            <person name="Smit S."/>
            <person name="van Straalen N.M."/>
            <person name="Roelofs D."/>
        </authorList>
    </citation>
    <scope>NUCLEOTIDE SEQUENCE [LARGE SCALE GENOMIC DNA]</scope>
    <source>
        <tissue evidence="3">Mixed pool</tissue>
    </source>
</reference>
<feature type="compositionally biased region" description="Polar residues" evidence="1">
    <location>
        <begin position="898"/>
        <end position="908"/>
    </location>
</feature>
<dbReference type="SUPFAM" id="SSF89837">
    <property type="entry name" value="Doublecortin (DC)"/>
    <property type="match status" value="1"/>
</dbReference>
<evidence type="ECO:0000256" key="1">
    <source>
        <dbReference type="SAM" id="MobiDB-lite"/>
    </source>
</evidence>
<organism evidence="3 4">
    <name type="scientific">Orchesella cincta</name>
    <name type="common">Springtail</name>
    <name type="synonym">Podura cincta</name>
    <dbReference type="NCBI Taxonomy" id="48709"/>
    <lineage>
        <taxon>Eukaryota</taxon>
        <taxon>Metazoa</taxon>
        <taxon>Ecdysozoa</taxon>
        <taxon>Arthropoda</taxon>
        <taxon>Hexapoda</taxon>
        <taxon>Collembola</taxon>
        <taxon>Entomobryomorpha</taxon>
        <taxon>Entomobryoidea</taxon>
        <taxon>Orchesellidae</taxon>
        <taxon>Orchesellinae</taxon>
        <taxon>Orchesella</taxon>
    </lineage>
</organism>
<dbReference type="Proteomes" id="UP000094527">
    <property type="component" value="Unassembled WGS sequence"/>
</dbReference>
<dbReference type="GO" id="GO:0035556">
    <property type="term" value="P:intracellular signal transduction"/>
    <property type="evidence" value="ECO:0007669"/>
    <property type="project" value="InterPro"/>
</dbReference>
<dbReference type="InterPro" id="IPR003533">
    <property type="entry name" value="Doublecortin_dom"/>
</dbReference>
<dbReference type="Gene3D" id="3.10.20.230">
    <property type="entry name" value="Doublecortin domain"/>
    <property type="match status" value="1"/>
</dbReference>
<proteinExistence type="predicted"/>
<name>A0A1D2MUV4_ORCCI</name>
<sequence>MEARYLTDLEWRICHAVNIYVYRNGRDGEQPILVHIPPSKKKNMRTVMNVVQERVKYPVGYAKFLYKMDGTRIKDPCELEMYNNYVVASNFEKHFKCAAYGRKRSPLLVLNRESKHVRVLKLQNQNYYEWLLKKKNVGEERPPYIYPAIYSNENYGPQDLPLGQMGNYHPPNVEAPGCCYPRVDGGNKTYRVDGQNKYVVNTVTVDVTPDLAGMNVPRERRSHRHGNKRHSKYRGKFLEQTPSDMLNANVLTADSASQEGASVVTSETEEQLKIAKKIRASKHKKTKSHRVHMVTSEEYHEKQCVNVIESTTTQSQTSEDTRKLQKSMRKAKREKERLMFTEPSAPPPPPAQFRDNTDYNNNAQQQVIRQHPDTHCYKEEILKYVDRAIHNSNGSVAPTQKTFYYSPEKLAEINSCGNIQQFELAFTQPQQTGNPAGQWTLIQQQPHQQQMFQQVYAIESQPTTVYPVQTLDPSSINSQRPQPQSEVINSYPPPPQHPPVIQNIQLPPSFQNMHNPVPVMHAISSQPIFHQPNPQPQCVVIPNNTALAPTQQQIQPPQMPANVNMTSSPQLLTLQNHNNSQSQLQQVYQLGIVQQPNPQTCIQVDAKAMRQYVDNQKLLENRYSPVVNPFEGQKEELQQQGHRVHRQEKHRTSRYKQRHHSDQTESELDIPFTPLKTYRLNNNQMPPPNYIRNQNDNDSYDRCQNPCRQKPERLPVKVKSRNVAIQMGYPGASARSVRGANFPESHAGSSIDIPFLQDRRNLIFNPRDYSNLSLMERTPRSGRGLYERFLTPSKDRTLRRGNNFGSSYSDQYVNLRSSRNHRYPISVNSLIRPEHLVVDKPSEPNLDELVTIPPPNEFRELEAVHFSRHNNPRHQSNMFSRRNNAYYCTNNNNERSESTSQYMHSRYP</sequence>
<accession>A0A1D2MUV4</accession>
<evidence type="ECO:0000259" key="2">
    <source>
        <dbReference type="PROSITE" id="PS50309"/>
    </source>
</evidence>
<evidence type="ECO:0000313" key="3">
    <source>
        <dbReference type="EMBL" id="ODM96879.1"/>
    </source>
</evidence>